<gene>
    <name evidence="1" type="ORF">ANANG_G00107310</name>
</gene>
<evidence type="ECO:0000313" key="1">
    <source>
        <dbReference type="EMBL" id="KAG5849186.1"/>
    </source>
</evidence>
<reference evidence="1" key="1">
    <citation type="submission" date="2021-01" db="EMBL/GenBank/DDBJ databases">
        <title>A chromosome-scale assembly of European eel, Anguilla anguilla.</title>
        <authorList>
            <person name="Henkel C."/>
            <person name="Jong-Raadsen S.A."/>
            <person name="Dufour S."/>
            <person name="Weltzien F.-A."/>
            <person name="Palstra A.P."/>
            <person name="Pelster B."/>
            <person name="Spaink H.P."/>
            <person name="Van Den Thillart G.E."/>
            <person name="Jansen H."/>
            <person name="Zahm M."/>
            <person name="Klopp C."/>
            <person name="Cedric C."/>
            <person name="Louis A."/>
            <person name="Berthelot C."/>
            <person name="Parey E."/>
            <person name="Roest Crollius H."/>
            <person name="Montfort J."/>
            <person name="Robinson-Rechavi M."/>
            <person name="Bucao C."/>
            <person name="Bouchez O."/>
            <person name="Gislard M."/>
            <person name="Lluch J."/>
            <person name="Milhes M."/>
            <person name="Lampietro C."/>
            <person name="Lopez Roques C."/>
            <person name="Donnadieu C."/>
            <person name="Braasch I."/>
            <person name="Desvignes T."/>
            <person name="Postlethwait J."/>
            <person name="Bobe J."/>
            <person name="Guiguen Y."/>
            <person name="Dirks R."/>
        </authorList>
    </citation>
    <scope>NUCLEOTIDE SEQUENCE</scope>
    <source>
        <strain evidence="1">Tag_6206</strain>
        <tissue evidence="1">Liver</tissue>
    </source>
</reference>
<protein>
    <submittedName>
        <fullName evidence="1">Uncharacterized protein</fullName>
    </submittedName>
</protein>
<accession>A0A9D3MJP0</accession>
<dbReference type="AlphaFoldDB" id="A0A9D3MJP0"/>
<keyword evidence="2" id="KW-1185">Reference proteome</keyword>
<name>A0A9D3MJP0_ANGAN</name>
<proteinExistence type="predicted"/>
<dbReference type="Proteomes" id="UP001044222">
    <property type="component" value="Unassembled WGS sequence"/>
</dbReference>
<comment type="caution">
    <text evidence="1">The sequence shown here is derived from an EMBL/GenBank/DDBJ whole genome shotgun (WGS) entry which is preliminary data.</text>
</comment>
<organism evidence="1 2">
    <name type="scientific">Anguilla anguilla</name>
    <name type="common">European freshwater eel</name>
    <name type="synonym">Muraena anguilla</name>
    <dbReference type="NCBI Taxonomy" id="7936"/>
    <lineage>
        <taxon>Eukaryota</taxon>
        <taxon>Metazoa</taxon>
        <taxon>Chordata</taxon>
        <taxon>Craniata</taxon>
        <taxon>Vertebrata</taxon>
        <taxon>Euteleostomi</taxon>
        <taxon>Actinopterygii</taxon>
        <taxon>Neopterygii</taxon>
        <taxon>Teleostei</taxon>
        <taxon>Anguilliformes</taxon>
        <taxon>Anguillidae</taxon>
        <taxon>Anguilla</taxon>
    </lineage>
</organism>
<sequence>MCTVRRQGSITDRCYRILQALPDVLWLTAMSLRRQRYPGKPCVTEELHSLGVKEREGYCCLL</sequence>
<dbReference type="EMBL" id="JAFIRN010000005">
    <property type="protein sequence ID" value="KAG5849186.1"/>
    <property type="molecule type" value="Genomic_DNA"/>
</dbReference>
<evidence type="ECO:0000313" key="2">
    <source>
        <dbReference type="Proteomes" id="UP001044222"/>
    </source>
</evidence>